<feature type="non-terminal residue" evidence="3">
    <location>
        <position position="1"/>
    </location>
</feature>
<feature type="compositionally biased region" description="Basic residues" evidence="2">
    <location>
        <begin position="240"/>
        <end position="249"/>
    </location>
</feature>
<name>A0A3E2HC67_SCYLI</name>
<dbReference type="AlphaFoldDB" id="A0A3E2HC67"/>
<feature type="compositionally biased region" description="Polar residues" evidence="2">
    <location>
        <begin position="468"/>
        <end position="479"/>
    </location>
</feature>
<gene>
    <name evidence="3" type="ORF">B7463_g5342</name>
</gene>
<evidence type="ECO:0000256" key="1">
    <source>
        <dbReference type="SAM" id="Coils"/>
    </source>
</evidence>
<feature type="region of interest" description="Disordered" evidence="2">
    <location>
        <begin position="354"/>
        <end position="391"/>
    </location>
</feature>
<feature type="compositionally biased region" description="Polar residues" evidence="2">
    <location>
        <begin position="33"/>
        <end position="52"/>
    </location>
</feature>
<evidence type="ECO:0000256" key="2">
    <source>
        <dbReference type="SAM" id="MobiDB-lite"/>
    </source>
</evidence>
<evidence type="ECO:0000313" key="3">
    <source>
        <dbReference type="EMBL" id="RFU31008.1"/>
    </source>
</evidence>
<sequence>MADWFRPVFHRARSQPTPQADRQGGDNNHGDDNISTSRIQSDSKVSSFLNPASNTQTVASHDLFRRARRESVRCEPQFEADQQVESLKVLMMTKSSLDPVPVDYNSCILQLLEGYQVLRSQVIAKDRLIESMKKQHAKELEELRVVIARLEEGQDDNENNIHNTNQWNTEGYNMSKQNAETGIEKTVAPDFSCKYLGKLCHVFTNSILALARRSVLDYLPWNKGSLKARQRAQHFEAKIKSRSQSKRMSQHQSKLLRAQKHKDKVNSHQAMHAIENGTAATHYTSVFYETSSNSSTTSSSDSLDRTMAGAKPIDIYSRISSRESNPRTFKMPPGTPQEVEATVDDYRLSSPLIIPGTNPNPRTPAAESQGFSFRPGDDLYESFNRSPHGPRELSVAVEENRYYGERCNYSLSNIPKKKEKQKKLVPETERPVYRPYMVEFEPTKETESAKPQTTFVTEAVAVQDFSKENVSPTVPNEKQQIAGKENQNHFDPDDAMIAAIRAIAARSSSNASTSTQRRRSAIVAGSDANMKKDS</sequence>
<feature type="region of interest" description="Disordered" evidence="2">
    <location>
        <begin position="468"/>
        <end position="490"/>
    </location>
</feature>
<feature type="compositionally biased region" description="Low complexity" evidence="2">
    <location>
        <begin position="506"/>
        <end position="515"/>
    </location>
</feature>
<dbReference type="STRING" id="5539.A0A3E2HC67"/>
<keyword evidence="4" id="KW-1185">Reference proteome</keyword>
<dbReference type="EMBL" id="NCSJ02000086">
    <property type="protein sequence ID" value="RFU31008.1"/>
    <property type="molecule type" value="Genomic_DNA"/>
</dbReference>
<feature type="coiled-coil region" evidence="1">
    <location>
        <begin position="133"/>
        <end position="160"/>
    </location>
</feature>
<dbReference type="OrthoDB" id="5430717at2759"/>
<feature type="region of interest" description="Disordered" evidence="2">
    <location>
        <begin position="506"/>
        <end position="534"/>
    </location>
</feature>
<comment type="caution">
    <text evidence="3">The sequence shown here is derived from an EMBL/GenBank/DDBJ whole genome shotgun (WGS) entry which is preliminary data.</text>
</comment>
<dbReference type="Proteomes" id="UP000258309">
    <property type="component" value="Unassembled WGS sequence"/>
</dbReference>
<feature type="non-terminal residue" evidence="3">
    <location>
        <position position="534"/>
    </location>
</feature>
<feature type="region of interest" description="Disordered" evidence="2">
    <location>
        <begin position="232"/>
        <end position="261"/>
    </location>
</feature>
<reference evidence="3 4" key="1">
    <citation type="submission" date="2018-05" db="EMBL/GenBank/DDBJ databases">
        <title>Draft genome sequence of Scytalidium lignicola DSM 105466, a ubiquitous saprotrophic fungus.</title>
        <authorList>
            <person name="Buettner E."/>
            <person name="Gebauer A.M."/>
            <person name="Hofrichter M."/>
            <person name="Liers C."/>
            <person name="Kellner H."/>
        </authorList>
    </citation>
    <scope>NUCLEOTIDE SEQUENCE [LARGE SCALE GENOMIC DNA]</scope>
    <source>
        <strain evidence="3 4">DSM 105466</strain>
    </source>
</reference>
<keyword evidence="1" id="KW-0175">Coiled coil</keyword>
<protein>
    <submittedName>
        <fullName evidence="3">Uncharacterized protein</fullName>
    </submittedName>
</protein>
<evidence type="ECO:0000313" key="4">
    <source>
        <dbReference type="Proteomes" id="UP000258309"/>
    </source>
</evidence>
<proteinExistence type="predicted"/>
<organism evidence="3 4">
    <name type="scientific">Scytalidium lignicola</name>
    <name type="common">Hyphomycete</name>
    <dbReference type="NCBI Taxonomy" id="5539"/>
    <lineage>
        <taxon>Eukaryota</taxon>
        <taxon>Fungi</taxon>
        <taxon>Dikarya</taxon>
        <taxon>Ascomycota</taxon>
        <taxon>Pezizomycotina</taxon>
        <taxon>Leotiomycetes</taxon>
        <taxon>Leotiomycetes incertae sedis</taxon>
        <taxon>Scytalidium</taxon>
    </lineage>
</organism>
<feature type="region of interest" description="Disordered" evidence="2">
    <location>
        <begin position="1"/>
        <end position="52"/>
    </location>
</feature>
<accession>A0A3E2HC67</accession>